<organism evidence="2 3">
    <name type="scientific">Eumeta variegata</name>
    <name type="common">Bagworm moth</name>
    <name type="synonym">Eumeta japonica</name>
    <dbReference type="NCBI Taxonomy" id="151549"/>
    <lineage>
        <taxon>Eukaryota</taxon>
        <taxon>Metazoa</taxon>
        <taxon>Ecdysozoa</taxon>
        <taxon>Arthropoda</taxon>
        <taxon>Hexapoda</taxon>
        <taxon>Insecta</taxon>
        <taxon>Pterygota</taxon>
        <taxon>Neoptera</taxon>
        <taxon>Endopterygota</taxon>
        <taxon>Lepidoptera</taxon>
        <taxon>Glossata</taxon>
        <taxon>Ditrysia</taxon>
        <taxon>Tineoidea</taxon>
        <taxon>Psychidae</taxon>
        <taxon>Oiketicinae</taxon>
        <taxon>Eumeta</taxon>
    </lineage>
</organism>
<proteinExistence type="predicted"/>
<evidence type="ECO:0000256" key="1">
    <source>
        <dbReference type="SAM" id="MobiDB-lite"/>
    </source>
</evidence>
<dbReference type="EMBL" id="BGZK01000593">
    <property type="protein sequence ID" value="GBP52002.1"/>
    <property type="molecule type" value="Genomic_DNA"/>
</dbReference>
<gene>
    <name evidence="2" type="ORF">EVAR_45851_1</name>
</gene>
<sequence length="81" mass="8751">MNIMGAERKVEITSARIACRRPGVFSALDSKNGLTLTNRVAHETGGPAHRNGGNASRQRYDPRPAPRPADANATAARERQL</sequence>
<reference evidence="2 3" key="1">
    <citation type="journal article" date="2019" name="Commun. Biol.">
        <title>The bagworm genome reveals a unique fibroin gene that provides high tensile strength.</title>
        <authorList>
            <person name="Kono N."/>
            <person name="Nakamura H."/>
            <person name="Ohtoshi R."/>
            <person name="Tomita M."/>
            <person name="Numata K."/>
            <person name="Arakawa K."/>
        </authorList>
    </citation>
    <scope>NUCLEOTIDE SEQUENCE [LARGE SCALE GENOMIC DNA]</scope>
</reference>
<dbReference type="AlphaFoldDB" id="A0A4C1WNC1"/>
<evidence type="ECO:0000313" key="2">
    <source>
        <dbReference type="EMBL" id="GBP52002.1"/>
    </source>
</evidence>
<name>A0A4C1WNC1_EUMVA</name>
<keyword evidence="3" id="KW-1185">Reference proteome</keyword>
<accession>A0A4C1WNC1</accession>
<evidence type="ECO:0000313" key="3">
    <source>
        <dbReference type="Proteomes" id="UP000299102"/>
    </source>
</evidence>
<dbReference type="Proteomes" id="UP000299102">
    <property type="component" value="Unassembled WGS sequence"/>
</dbReference>
<feature type="region of interest" description="Disordered" evidence="1">
    <location>
        <begin position="39"/>
        <end position="81"/>
    </location>
</feature>
<comment type="caution">
    <text evidence="2">The sequence shown here is derived from an EMBL/GenBank/DDBJ whole genome shotgun (WGS) entry which is preliminary data.</text>
</comment>
<protein>
    <submittedName>
        <fullName evidence="2">Uncharacterized protein</fullName>
    </submittedName>
</protein>